<dbReference type="PaxDb" id="214684-Q5KGT1"/>
<dbReference type="OrthoDB" id="432528at2759"/>
<reference evidence="3 4" key="1">
    <citation type="journal article" date="2005" name="Science">
        <title>The genome of the basidiomycetous yeast and human pathogen Cryptococcus neoformans.</title>
        <authorList>
            <person name="Loftus B.J."/>
            <person name="Fung E."/>
            <person name="Roncaglia P."/>
            <person name="Rowley D."/>
            <person name="Amedeo P."/>
            <person name="Bruno D."/>
            <person name="Vamathevan J."/>
            <person name="Miranda M."/>
            <person name="Anderson I.J."/>
            <person name="Fraser J.A."/>
            <person name="Allen J.E."/>
            <person name="Bosdet I.E."/>
            <person name="Brent M.R."/>
            <person name="Chiu R."/>
            <person name="Doering T.L."/>
            <person name="Donlin M.J."/>
            <person name="D'Souza C.A."/>
            <person name="Fox D.S."/>
            <person name="Grinberg V."/>
            <person name="Fu J."/>
            <person name="Fukushima M."/>
            <person name="Haas B.J."/>
            <person name="Huang J.C."/>
            <person name="Janbon G."/>
            <person name="Jones S.J."/>
            <person name="Koo H.L."/>
            <person name="Krzywinski M.I."/>
            <person name="Kwon-Chung J.K."/>
            <person name="Lengeler K.B."/>
            <person name="Maiti R."/>
            <person name="Marra M.A."/>
            <person name="Marra R.E."/>
            <person name="Mathewson C.A."/>
            <person name="Mitchell T.G."/>
            <person name="Pertea M."/>
            <person name="Riggs F.R."/>
            <person name="Salzberg S.L."/>
            <person name="Schein J.E."/>
            <person name="Shvartsbeyn A."/>
            <person name="Shin H."/>
            <person name="Shumway M."/>
            <person name="Specht C.A."/>
            <person name="Suh B.B."/>
            <person name="Tenney A."/>
            <person name="Utterback T.R."/>
            <person name="Wickes B.L."/>
            <person name="Wortman J.R."/>
            <person name="Wye N.H."/>
            <person name="Kronstad J.W."/>
            <person name="Lodge J.K."/>
            <person name="Heitman J."/>
            <person name="Davis R.W."/>
            <person name="Fraser C.M."/>
            <person name="Hyman R.W."/>
        </authorList>
    </citation>
    <scope>NUCLEOTIDE SEQUENCE [LARGE SCALE GENOMIC DNA]</scope>
    <source>
        <strain evidence="4">JEC21 / ATCC MYA-565</strain>
    </source>
</reference>
<proteinExistence type="predicted"/>
<dbReference type="Proteomes" id="UP000002149">
    <property type="component" value="Chromosome 5"/>
</dbReference>
<feature type="transmembrane region" description="Helical" evidence="2">
    <location>
        <begin position="405"/>
        <end position="427"/>
    </location>
</feature>
<dbReference type="PANTHER" id="PTHR23244:SF471">
    <property type="entry name" value="GUANINE NUCLEOTIDE-BINDING PROTEIN SUBUNIT BETA 1-RELATED"/>
    <property type="match status" value="1"/>
</dbReference>
<keyword evidence="2" id="KW-0472">Membrane</keyword>
<dbReference type="AlphaFoldDB" id="Q5KGT1"/>
<dbReference type="InterPro" id="IPR011043">
    <property type="entry name" value="Gal_Oxase/kelch_b-propeller"/>
</dbReference>
<evidence type="ECO:0008006" key="5">
    <source>
        <dbReference type="Google" id="ProtNLM"/>
    </source>
</evidence>
<feature type="region of interest" description="Disordered" evidence="1">
    <location>
        <begin position="759"/>
        <end position="836"/>
    </location>
</feature>
<dbReference type="EMBL" id="AE017345">
    <property type="protein sequence ID" value="AAW43641.1"/>
    <property type="molecule type" value="Genomic_DNA"/>
</dbReference>
<sequence>MTRKIQKTSTVTSAAAALAALPRAFASTPAARWGHQGVYVKSKKAMYIVGGETSASGYQITNEVLVLSLNSSSPSFTTGSSDGLPAHAFASAALSNDENSLVVMGGMTSDCSSDGLAHTLDLSNDDEWTSTSPSKFTRRRGAGMAWVDNNSTYGEFMVIGGIADSYSCSSSTSAYTAADVLSLPLSSSALVSSRSLPKSLTGSTLAVSDFGLASDSSGKIYLAGGQSSSGDLVSLDTIGVWDSTNGWQSQTTSGDVPDGRVGASLVAHPNLDMLVLHGGSVSNSTSGSYSSTSLLAFLNTTTFEWSTPSNLQPPSSSAASYHSAVMTDQGVMISAFGLSASGAPRSDVYYLDLRDTAKTSWAWKSSWNSDMLEAYSGSSTSANGTANGVTAADAKSSSSMSSKKLASIIVPILVVALLLTPLIVYLIRRRVRVIKKRRMAQHFSFSSQEDSGAFNFRTPFNQYLAKRRSEGQFPVGGDSSEREGNFVTGVTGTLGRMVSRLSNRSSDSGHEDARESGEEGQRQMAQVGQRVMINLDDAQPMNWEEIDFGLGKLDESKGHGSSHDANSRAFVQDRQNSVPSAAEGYTADQLYALEEVPSEAENVHAQIIPNTLVTAYPVMEPSPAYTPHQAGDWTKLQEDLTQKPAFQKISPSAQLRSHSHPAPAAISPFADPTLASETLAINRSSSLTRTISQAPSIAPSIPPFEFQRAESPGGTITLVNPQTAAQTQEILPFASAKGANGTHRSVSQPITRQLIDGRLARRESAPSSSGSHSGSESGEAQPTKTLSHAKGRTVSANHAPQVRRSSSSSAGTVKYPSASRRKTQLRVVNLTESEEH</sequence>
<evidence type="ECO:0000256" key="2">
    <source>
        <dbReference type="SAM" id="Phobius"/>
    </source>
</evidence>
<dbReference type="STRING" id="214684.Q5KGT1"/>
<dbReference type="eggNOG" id="ENOG502SA7Y">
    <property type="taxonomic scope" value="Eukaryota"/>
</dbReference>
<dbReference type="Gene3D" id="2.120.10.80">
    <property type="entry name" value="Kelch-type beta propeller"/>
    <property type="match status" value="2"/>
</dbReference>
<keyword evidence="2" id="KW-0812">Transmembrane</keyword>
<protein>
    <recommendedName>
        <fullName evidence="5">Galactose oxidase</fullName>
    </recommendedName>
</protein>
<evidence type="ECO:0000313" key="3">
    <source>
        <dbReference type="EMBL" id="AAW43641.1"/>
    </source>
</evidence>
<accession>Q5KGT1</accession>
<dbReference type="Pfam" id="PF24681">
    <property type="entry name" value="Kelch_KLHDC2_KLHL20_DRC7"/>
    <property type="match status" value="1"/>
</dbReference>
<feature type="region of interest" description="Disordered" evidence="1">
    <location>
        <begin position="498"/>
        <end position="524"/>
    </location>
</feature>
<evidence type="ECO:0000256" key="1">
    <source>
        <dbReference type="SAM" id="MobiDB-lite"/>
    </source>
</evidence>
<gene>
    <name evidence="3" type="ordered locus">CNE02450</name>
</gene>
<feature type="compositionally biased region" description="Polar residues" evidence="1">
    <location>
        <begin position="794"/>
        <end position="811"/>
    </location>
</feature>
<dbReference type="HOGENOM" id="CLU_341313_0_0_1"/>
<keyword evidence="4" id="KW-1185">Reference proteome</keyword>
<dbReference type="RefSeq" id="XP_570948.1">
    <property type="nucleotide sequence ID" value="XM_570948.2"/>
</dbReference>
<dbReference type="InParanoid" id="Q5KGT1"/>
<feature type="compositionally biased region" description="Low complexity" evidence="1">
    <location>
        <begin position="765"/>
        <end position="779"/>
    </location>
</feature>
<feature type="compositionally biased region" description="Basic and acidic residues" evidence="1">
    <location>
        <begin position="507"/>
        <end position="521"/>
    </location>
</feature>
<keyword evidence="2" id="KW-1133">Transmembrane helix</keyword>
<name>Q5KGT1_CRYD1</name>
<dbReference type="InterPro" id="IPR015915">
    <property type="entry name" value="Kelch-typ_b-propeller"/>
</dbReference>
<dbReference type="GeneID" id="3257833"/>
<dbReference type="PANTHER" id="PTHR23244">
    <property type="entry name" value="KELCH REPEAT DOMAIN"/>
    <property type="match status" value="1"/>
</dbReference>
<dbReference type="VEuPathDB" id="FungiDB:CNE02450"/>
<organism evidence="3 4">
    <name type="scientific">Cryptococcus deneoformans (strain JEC21 / ATCC MYA-565)</name>
    <name type="common">Cryptococcus neoformans var. neoformans serotype D</name>
    <dbReference type="NCBI Taxonomy" id="214684"/>
    <lineage>
        <taxon>Eukaryota</taxon>
        <taxon>Fungi</taxon>
        <taxon>Dikarya</taxon>
        <taxon>Basidiomycota</taxon>
        <taxon>Agaricomycotina</taxon>
        <taxon>Tremellomycetes</taxon>
        <taxon>Tremellales</taxon>
        <taxon>Cryptococcaceae</taxon>
        <taxon>Cryptococcus</taxon>
        <taxon>Cryptococcus neoformans species complex</taxon>
    </lineage>
</organism>
<dbReference type="KEGG" id="cne:CNE02450"/>
<dbReference type="SUPFAM" id="SSF50965">
    <property type="entry name" value="Galactose oxidase, central domain"/>
    <property type="match status" value="1"/>
</dbReference>
<evidence type="ECO:0000313" key="4">
    <source>
        <dbReference type="Proteomes" id="UP000002149"/>
    </source>
</evidence>
<dbReference type="OMA" id="NWEEIDF"/>